<accession>A0A1I3EGZ8</accession>
<proteinExistence type="predicted"/>
<dbReference type="AlphaFoldDB" id="A0A1I3EGZ8"/>
<reference evidence="2 3" key="1">
    <citation type="submission" date="2016-10" db="EMBL/GenBank/DDBJ databases">
        <authorList>
            <person name="de Groot N.N."/>
        </authorList>
    </citation>
    <scope>NUCLEOTIDE SEQUENCE [LARGE SCALE GENOMIC DNA]</scope>
    <source>
        <strain evidence="2 3">Z108</strain>
    </source>
</reference>
<dbReference type="Pfam" id="PF13302">
    <property type="entry name" value="Acetyltransf_3"/>
    <property type="match status" value="1"/>
</dbReference>
<evidence type="ECO:0000313" key="3">
    <source>
        <dbReference type="Proteomes" id="UP000183639"/>
    </source>
</evidence>
<dbReference type="RefSeq" id="WP_075443213.1">
    <property type="nucleotide sequence ID" value="NZ_FOQK01000010.1"/>
</dbReference>
<organism evidence="2 3">
    <name type="scientific">Selenomonas ruminantium</name>
    <dbReference type="NCBI Taxonomy" id="971"/>
    <lineage>
        <taxon>Bacteria</taxon>
        <taxon>Bacillati</taxon>
        <taxon>Bacillota</taxon>
        <taxon>Negativicutes</taxon>
        <taxon>Selenomonadales</taxon>
        <taxon>Selenomonadaceae</taxon>
        <taxon>Selenomonas</taxon>
    </lineage>
</organism>
<dbReference type="Gene3D" id="3.40.630.30">
    <property type="match status" value="1"/>
</dbReference>
<feature type="domain" description="N-acetyltransferase" evidence="1">
    <location>
        <begin position="53"/>
        <end position="152"/>
    </location>
</feature>
<keyword evidence="2" id="KW-0808">Transferase</keyword>
<sequence length="186" mass="22076">MNDKEIIYDSPPYDKMKMVDLSAESEDMQWAILDYHNQSFVLNNIVDNMVFTREGHANFLAKYPTMQRKQYIVYYDGKAIGKVSFTPLENGEYESMGYYLFHEEDLHKHFGMLMVTFCYHYLFDQKKAKKLKYSALKGNKASQRISLRLGCKIVREDGEKVYLECQRDDYEEHIADVDKYLAAYFR</sequence>
<dbReference type="Proteomes" id="UP000183639">
    <property type="component" value="Unassembled WGS sequence"/>
</dbReference>
<protein>
    <submittedName>
        <fullName evidence="2">Acetyltransferase (GNAT) domain-containing protein</fullName>
    </submittedName>
</protein>
<dbReference type="EMBL" id="FOQK01000010">
    <property type="protein sequence ID" value="SFH98239.1"/>
    <property type="molecule type" value="Genomic_DNA"/>
</dbReference>
<name>A0A1I3EGZ8_SELRU</name>
<dbReference type="InterPro" id="IPR000182">
    <property type="entry name" value="GNAT_dom"/>
</dbReference>
<dbReference type="SUPFAM" id="SSF55729">
    <property type="entry name" value="Acyl-CoA N-acyltransferases (Nat)"/>
    <property type="match status" value="1"/>
</dbReference>
<evidence type="ECO:0000259" key="1">
    <source>
        <dbReference type="Pfam" id="PF13302"/>
    </source>
</evidence>
<gene>
    <name evidence="2" type="ORF">SAMN04487861_11038</name>
</gene>
<dbReference type="GO" id="GO:0016747">
    <property type="term" value="F:acyltransferase activity, transferring groups other than amino-acyl groups"/>
    <property type="evidence" value="ECO:0007669"/>
    <property type="project" value="InterPro"/>
</dbReference>
<evidence type="ECO:0000313" key="2">
    <source>
        <dbReference type="EMBL" id="SFH98239.1"/>
    </source>
</evidence>
<dbReference type="InterPro" id="IPR016181">
    <property type="entry name" value="Acyl_CoA_acyltransferase"/>
</dbReference>